<dbReference type="Gene3D" id="2.40.170.20">
    <property type="entry name" value="TonB-dependent receptor, beta-barrel domain"/>
    <property type="match status" value="1"/>
</dbReference>
<evidence type="ECO:0000256" key="1">
    <source>
        <dbReference type="ARBA" id="ARBA00004571"/>
    </source>
</evidence>
<accession>A0ABS1HI75</accession>
<protein>
    <submittedName>
        <fullName evidence="10">SusC/RagA family TonB-linked outer membrane protein</fullName>
    </submittedName>
</protein>
<proteinExistence type="inferred from homology"/>
<dbReference type="InterPro" id="IPR039426">
    <property type="entry name" value="TonB-dep_rcpt-like"/>
</dbReference>
<evidence type="ECO:0000259" key="9">
    <source>
        <dbReference type="SMART" id="SM00965"/>
    </source>
</evidence>
<reference evidence="10 11" key="1">
    <citation type="submission" date="2021-01" db="EMBL/GenBank/DDBJ databases">
        <title>Carboxyliciviraga sp.nov., isolated from coastal sediments.</title>
        <authorList>
            <person name="Lu D."/>
            <person name="Zhang T."/>
        </authorList>
    </citation>
    <scope>NUCLEOTIDE SEQUENCE [LARGE SCALE GENOMIC DNA]</scope>
    <source>
        <strain evidence="10 11">N1Y132</strain>
    </source>
</reference>
<dbReference type="InterPro" id="IPR008969">
    <property type="entry name" value="CarboxyPept-like_regulatory"/>
</dbReference>
<dbReference type="Proteomes" id="UP000605676">
    <property type="component" value="Unassembled WGS sequence"/>
</dbReference>
<dbReference type="SMART" id="SM00965">
    <property type="entry name" value="STN"/>
    <property type="match status" value="1"/>
</dbReference>
<gene>
    <name evidence="10" type="ORF">JIV24_06510</name>
</gene>
<organism evidence="10 11">
    <name type="scientific">Carboxylicivirga marina</name>
    <dbReference type="NCBI Taxonomy" id="2800988"/>
    <lineage>
        <taxon>Bacteria</taxon>
        <taxon>Pseudomonadati</taxon>
        <taxon>Bacteroidota</taxon>
        <taxon>Bacteroidia</taxon>
        <taxon>Marinilabiliales</taxon>
        <taxon>Marinilabiliaceae</taxon>
        <taxon>Carboxylicivirga</taxon>
    </lineage>
</organism>
<dbReference type="InterPro" id="IPR012910">
    <property type="entry name" value="Plug_dom"/>
</dbReference>
<evidence type="ECO:0000256" key="2">
    <source>
        <dbReference type="ARBA" id="ARBA00022448"/>
    </source>
</evidence>
<dbReference type="InterPro" id="IPR023996">
    <property type="entry name" value="TonB-dep_OMP_SusC/RagA"/>
</dbReference>
<dbReference type="Pfam" id="PF07715">
    <property type="entry name" value="Plug"/>
    <property type="match status" value="1"/>
</dbReference>
<evidence type="ECO:0000256" key="3">
    <source>
        <dbReference type="ARBA" id="ARBA00022452"/>
    </source>
</evidence>
<keyword evidence="4 7" id="KW-0812">Transmembrane</keyword>
<dbReference type="NCBIfam" id="TIGR04056">
    <property type="entry name" value="OMP_RagA_SusC"/>
    <property type="match status" value="1"/>
</dbReference>
<evidence type="ECO:0000256" key="4">
    <source>
        <dbReference type="ARBA" id="ARBA00022692"/>
    </source>
</evidence>
<dbReference type="NCBIfam" id="TIGR04057">
    <property type="entry name" value="SusC_RagA_signa"/>
    <property type="match status" value="1"/>
</dbReference>
<dbReference type="Pfam" id="PF07660">
    <property type="entry name" value="STN"/>
    <property type="match status" value="1"/>
</dbReference>
<name>A0ABS1HI75_9BACT</name>
<evidence type="ECO:0000256" key="5">
    <source>
        <dbReference type="ARBA" id="ARBA00023136"/>
    </source>
</evidence>
<keyword evidence="8" id="KW-0732">Signal</keyword>
<keyword evidence="11" id="KW-1185">Reference proteome</keyword>
<comment type="similarity">
    <text evidence="7">Belongs to the TonB-dependent receptor family.</text>
</comment>
<dbReference type="SUPFAM" id="SSF49464">
    <property type="entry name" value="Carboxypeptidase regulatory domain-like"/>
    <property type="match status" value="1"/>
</dbReference>
<evidence type="ECO:0000313" key="10">
    <source>
        <dbReference type="EMBL" id="MBK3516988.1"/>
    </source>
</evidence>
<dbReference type="InterPro" id="IPR036942">
    <property type="entry name" value="Beta-barrel_TonB_sf"/>
</dbReference>
<dbReference type="Gene3D" id="2.170.130.10">
    <property type="entry name" value="TonB-dependent receptor, plug domain"/>
    <property type="match status" value="1"/>
</dbReference>
<keyword evidence="5 7" id="KW-0472">Membrane</keyword>
<dbReference type="InterPro" id="IPR011662">
    <property type="entry name" value="Secretin/TonB_short_N"/>
</dbReference>
<keyword evidence="3 7" id="KW-1134">Transmembrane beta strand</keyword>
<dbReference type="SUPFAM" id="SSF56935">
    <property type="entry name" value="Porins"/>
    <property type="match status" value="1"/>
</dbReference>
<evidence type="ECO:0000256" key="8">
    <source>
        <dbReference type="SAM" id="SignalP"/>
    </source>
</evidence>
<keyword evidence="2 7" id="KW-0813">Transport</keyword>
<dbReference type="PROSITE" id="PS52016">
    <property type="entry name" value="TONB_DEPENDENT_REC_3"/>
    <property type="match status" value="1"/>
</dbReference>
<feature type="chain" id="PRO_5046698713" evidence="8">
    <location>
        <begin position="20"/>
        <end position="1099"/>
    </location>
</feature>
<keyword evidence="6 7" id="KW-0998">Cell outer membrane</keyword>
<dbReference type="Gene3D" id="2.60.40.1120">
    <property type="entry name" value="Carboxypeptidase-like, regulatory domain"/>
    <property type="match status" value="1"/>
</dbReference>
<evidence type="ECO:0000256" key="6">
    <source>
        <dbReference type="ARBA" id="ARBA00023237"/>
    </source>
</evidence>
<comment type="subcellular location">
    <subcellularLocation>
        <location evidence="1 7">Cell outer membrane</location>
        <topology evidence="1 7">Multi-pass membrane protein</topology>
    </subcellularLocation>
</comment>
<evidence type="ECO:0000256" key="7">
    <source>
        <dbReference type="PROSITE-ProRule" id="PRU01360"/>
    </source>
</evidence>
<dbReference type="EMBL" id="JAENRR010000011">
    <property type="protein sequence ID" value="MBK3516988.1"/>
    <property type="molecule type" value="Genomic_DNA"/>
</dbReference>
<sequence length="1099" mass="123486">MKVLFLFLFVVLVCQDANSQTPKLSINQHNATIKQVFNAIMSQSEYTFLYSDADINKLSTVSVNADEISIDKILDICLAKSNLSYKIQDEVIIIRPVTQVEEPQKMVAIRGQVLDDSGLPIPGVNIILKELNTGTVTDNNGKYEMNVPDGKGTLVFSFIGFQKLEEKIRGRDKVNVSLSVSVNDIEGVIVTGYGKRSKESYTGAVSSYSGSDLVKVSSANILSTLQALDPSFEMVENNEIGSDPNIIPEFEIRGEASIPGLEDEFDGSPNMPTFILDGFQVTPQVIFDMDPNRVESITLLKDASATAIYGSKGANGVVVITTKAPEAGKMNVDYKYSLALSAPDLTDYDLLNASEKLQLEKEAGYFNGTSFIDDIEKAKEEYNRKLMFVEKGYDTYWLAKPVQTAMSHKHSTTLGGGNESLRYGLILTYEDNKGVLKGSGRNRYGFAVSLQYVLQNFTFRNISSYSNVVSMNSPYGSFSQYARINPYYRDKDDEGNYLYAFDRIGANQKVYNPLFNTTLNTIDERKIRNFSNNFSIDWQIGQSSIIRGSLALNQQTNNRDKFLPGDHTSFANMKDFSKRGSYIAGSGVSFGYQGNLRYTFSKTIANHLFYLNLGGEIQENSSQDYSIKVIGFPNEKLDAVFFGKEYSVGKPSGSEYSSRALSSIGIFNYAYDSRYLFDVSYRIDGSSRFGANSRWAPFWSIGGGWNVHKETFMKSQSVLSRLKIRGSYGITGSQNFNPYQSLTTYQYYDDTRYHYGYGSTLLGLGNKNLSWQQTVQSNVGIDADFFNGRLSLSGNVYKKLSKDVLTPVTLPTSLGFNTYLENLGQIENKGFDAKVTLVLIKNTSSNVNWTLNFSAVRNINTLKKLSNSLKSINESNDKILDGPDRDENYNPIEVNRPIVRYIEGESANTIWAVRSLGIDPITGKEVYLTKDKQLTNIWNSKDQVPVGTSDAILRGNFGTRLKVKRLELRSIFSYRLGGQQYNSTLVSRVENADKRYNVDRRVFEERWKKPGDITFFKNVADHSQTKPTSRFVEDYSFINITSLSFSYDLTYPAIKKIGVKYMDLTFFMNDLLRISTIKMERGLNYPFARSATFSVRLKM</sequence>
<feature type="signal peptide" evidence="8">
    <location>
        <begin position="1"/>
        <end position="19"/>
    </location>
</feature>
<dbReference type="Pfam" id="PF13715">
    <property type="entry name" value="CarbopepD_reg_2"/>
    <property type="match status" value="1"/>
</dbReference>
<dbReference type="InterPro" id="IPR037066">
    <property type="entry name" value="Plug_dom_sf"/>
</dbReference>
<evidence type="ECO:0000313" key="11">
    <source>
        <dbReference type="Proteomes" id="UP000605676"/>
    </source>
</evidence>
<dbReference type="InterPro" id="IPR023997">
    <property type="entry name" value="TonB-dep_OMP_SusC/RagA_CS"/>
</dbReference>
<dbReference type="RefSeq" id="WP_200464218.1">
    <property type="nucleotide sequence ID" value="NZ_JAENRR010000011.1"/>
</dbReference>
<comment type="caution">
    <text evidence="10">The sequence shown here is derived from an EMBL/GenBank/DDBJ whole genome shotgun (WGS) entry which is preliminary data.</text>
</comment>
<feature type="domain" description="Secretin/TonB short N-terminal" evidence="9">
    <location>
        <begin position="46"/>
        <end position="97"/>
    </location>
</feature>